<accession>A0A109K291</accession>
<name>A0A109K291_9BRAD</name>
<protein>
    <submittedName>
        <fullName evidence="1">Uncharacterized protein</fullName>
    </submittedName>
</protein>
<comment type="caution">
    <text evidence="1">The sequence shown here is derived from an EMBL/GenBank/DDBJ whole genome shotgun (WGS) entry which is preliminary data.</text>
</comment>
<sequence>MALVAKKLAAQLSRWKSNAADQRAEVEAALIDWARCRSEGGDTDIDDAMAVKLETVISDATHQSAALSAAIAALPL</sequence>
<keyword evidence="2" id="KW-1185">Reference proteome</keyword>
<evidence type="ECO:0000313" key="2">
    <source>
        <dbReference type="Proteomes" id="UP000057737"/>
    </source>
</evidence>
<dbReference type="EMBL" id="LNCU01000031">
    <property type="protein sequence ID" value="KWV59341.1"/>
    <property type="molecule type" value="Genomic_DNA"/>
</dbReference>
<reference evidence="1 2" key="1">
    <citation type="submission" date="2015-11" db="EMBL/GenBank/DDBJ databases">
        <title>Draft Genome Sequence of the Strain BR 10303 (Bradyrhizobium sp.) isolated from nodules of Centrolobium paraense.</title>
        <authorList>
            <person name="Zelli J.E."/>
            <person name="Simoes-Araujo J.L."/>
            <person name="Barauna A.C."/>
            <person name="Silva K."/>
        </authorList>
    </citation>
    <scope>NUCLEOTIDE SEQUENCE [LARGE SCALE GENOMIC DNA]</scope>
    <source>
        <strain evidence="1 2">BR 10303</strain>
    </source>
</reference>
<proteinExistence type="predicted"/>
<evidence type="ECO:0000313" key="1">
    <source>
        <dbReference type="EMBL" id="KWV59341.1"/>
    </source>
</evidence>
<dbReference type="AlphaFoldDB" id="A0A109K291"/>
<dbReference type="RefSeq" id="WP_066501877.1">
    <property type="nucleotide sequence ID" value="NZ_LNCU01000031.1"/>
</dbReference>
<organism evidence="1 2">
    <name type="scientific">Bradyrhizobium macuxiense</name>
    <dbReference type="NCBI Taxonomy" id="1755647"/>
    <lineage>
        <taxon>Bacteria</taxon>
        <taxon>Pseudomonadati</taxon>
        <taxon>Pseudomonadota</taxon>
        <taxon>Alphaproteobacteria</taxon>
        <taxon>Hyphomicrobiales</taxon>
        <taxon>Nitrobacteraceae</taxon>
        <taxon>Bradyrhizobium</taxon>
    </lineage>
</organism>
<dbReference type="Proteomes" id="UP000057737">
    <property type="component" value="Unassembled WGS sequence"/>
</dbReference>
<gene>
    <name evidence="1" type="ORF">AS156_31475</name>
</gene>